<comment type="caution">
    <text evidence="1">The sequence shown here is derived from an EMBL/GenBank/DDBJ whole genome shotgun (WGS) entry which is preliminary data.</text>
</comment>
<dbReference type="EMBL" id="ACEC01000040">
    <property type="protein sequence ID" value="EEG31264.1"/>
    <property type="molecule type" value="Genomic_DNA"/>
</dbReference>
<dbReference type="Proteomes" id="UP000003340">
    <property type="component" value="Unassembled WGS sequence"/>
</dbReference>
<organism evidence="1 2">
    <name type="scientific">[Clostridium] methylpentosum DSM 5476</name>
    <dbReference type="NCBI Taxonomy" id="537013"/>
    <lineage>
        <taxon>Bacteria</taxon>
        <taxon>Bacillati</taxon>
        <taxon>Bacillota</taxon>
        <taxon>Clostridia</taxon>
        <taxon>Eubacteriales</taxon>
        <taxon>Oscillospiraceae</taxon>
        <taxon>Oscillospiraceae incertae sedis</taxon>
    </lineage>
</organism>
<sequence length="65" mass="7608">MIGYRADSYKVFKNFFIVSPSLILYYKSIYSDNISFKSDYVKQNISLFISIIKSKSLLCPLIRVQ</sequence>
<proteinExistence type="predicted"/>
<evidence type="ECO:0000313" key="2">
    <source>
        <dbReference type="Proteomes" id="UP000003340"/>
    </source>
</evidence>
<protein>
    <submittedName>
        <fullName evidence="1">Uncharacterized protein</fullName>
    </submittedName>
</protein>
<accession>C0EB43</accession>
<gene>
    <name evidence="1" type="ORF">CLOSTMETH_01061</name>
</gene>
<dbReference type="AlphaFoldDB" id="C0EB43"/>
<name>C0EB43_9FIRM</name>
<reference evidence="1 2" key="1">
    <citation type="submission" date="2009-01" db="EMBL/GenBank/DDBJ databases">
        <authorList>
            <person name="Fulton L."/>
            <person name="Clifton S."/>
            <person name="Fulton B."/>
            <person name="Xu J."/>
            <person name="Minx P."/>
            <person name="Pepin K.H."/>
            <person name="Johnson M."/>
            <person name="Bhonagiri V."/>
            <person name="Nash W.E."/>
            <person name="Mardis E.R."/>
            <person name="Wilson R.K."/>
        </authorList>
    </citation>
    <scope>NUCLEOTIDE SEQUENCE [LARGE SCALE GENOMIC DNA]</scope>
    <source>
        <strain evidence="1 2">DSM 5476</strain>
    </source>
</reference>
<dbReference type="HOGENOM" id="CLU_2842066_0_0_9"/>
<reference evidence="1 2" key="2">
    <citation type="submission" date="2009-02" db="EMBL/GenBank/DDBJ databases">
        <title>Draft genome sequence of Clostridium methylpentosum (DSM 5476).</title>
        <authorList>
            <person name="Sudarsanam P."/>
            <person name="Ley R."/>
            <person name="Guruge J."/>
            <person name="Turnbaugh P.J."/>
            <person name="Mahowald M."/>
            <person name="Liep D."/>
            <person name="Gordon J."/>
        </authorList>
    </citation>
    <scope>NUCLEOTIDE SEQUENCE [LARGE SCALE GENOMIC DNA]</scope>
    <source>
        <strain evidence="1 2">DSM 5476</strain>
    </source>
</reference>
<keyword evidence="2" id="KW-1185">Reference proteome</keyword>
<evidence type="ECO:0000313" key="1">
    <source>
        <dbReference type="EMBL" id="EEG31264.1"/>
    </source>
</evidence>
<dbReference type="STRING" id="537013.CLOSTMETH_01061"/>